<name>A0A7X9ZY34_9BURK</name>
<keyword evidence="1" id="KW-0472">Membrane</keyword>
<proteinExistence type="predicted"/>
<gene>
    <name evidence="2" type="ORF">HHL14_18085</name>
</gene>
<feature type="transmembrane region" description="Helical" evidence="1">
    <location>
        <begin position="20"/>
        <end position="40"/>
    </location>
</feature>
<feature type="transmembrane region" description="Helical" evidence="1">
    <location>
        <begin position="52"/>
        <end position="75"/>
    </location>
</feature>
<dbReference type="AlphaFoldDB" id="A0A7X9ZY34"/>
<keyword evidence="3" id="KW-1185">Reference proteome</keyword>
<dbReference type="EMBL" id="JABBFZ010000010">
    <property type="protein sequence ID" value="NML32739.1"/>
    <property type="molecule type" value="Genomic_DNA"/>
</dbReference>
<sequence length="412" mass="44421">MPIELPPLRDDQTPPVPPNVFVWGGVGLLLAALGMALSVATWPHGKSTSDPWFWVQTIVLPLMSAGFVFGLRWLFYGQQASLHEADEETDTGDRAETIRFGQEPLAIIGLAYLTAMGSGNVGARIAGGERALRSQQSQTTGATRRRTQLDILDGTDGFERFKLCLSEVMRGVRSEIQNVPSNIPLHVYMQVPEVLSDEEVLEAWRASTKALGITLAEPIRLVKEDGLMTIDEWLDIRGGPLLEKFALFVAVEISGDASPNHSEAAAAMVMTWSPLAERMHLDVIAKLHRPVDAREVPAVDDMSETLLWGNAEAKEVLDMWQAGLADGDDDVLSKAASDLGLALVEADEPAGVRDLDVALGNTGEAAGWLAVALAAERASEAGTPQLVCTRQGNIRMAVVRAAEKTNQAEQTG</sequence>
<reference evidence="2 3" key="1">
    <citation type="submission" date="2020-04" db="EMBL/GenBank/DDBJ databases">
        <title>Paraburkholderia sp. G-4-1-8 isolated from soil.</title>
        <authorList>
            <person name="Dahal R.H."/>
        </authorList>
    </citation>
    <scope>NUCLEOTIDE SEQUENCE [LARGE SCALE GENOMIC DNA]</scope>
    <source>
        <strain evidence="2 3">G-4-1-8</strain>
    </source>
</reference>
<comment type="caution">
    <text evidence="2">The sequence shown here is derived from an EMBL/GenBank/DDBJ whole genome shotgun (WGS) entry which is preliminary data.</text>
</comment>
<keyword evidence="1" id="KW-1133">Transmembrane helix</keyword>
<evidence type="ECO:0000313" key="2">
    <source>
        <dbReference type="EMBL" id="NML32739.1"/>
    </source>
</evidence>
<protein>
    <submittedName>
        <fullName evidence="2">Uncharacterized protein</fullName>
    </submittedName>
</protein>
<evidence type="ECO:0000256" key="1">
    <source>
        <dbReference type="SAM" id="Phobius"/>
    </source>
</evidence>
<dbReference type="Proteomes" id="UP000583127">
    <property type="component" value="Unassembled WGS sequence"/>
</dbReference>
<evidence type="ECO:0000313" key="3">
    <source>
        <dbReference type="Proteomes" id="UP000583127"/>
    </source>
</evidence>
<keyword evidence="1" id="KW-0812">Transmembrane</keyword>
<accession>A0A7X9ZY34</accession>
<organism evidence="2 3">
    <name type="scientific">Paraburkholderia antibiotica</name>
    <dbReference type="NCBI Taxonomy" id="2728839"/>
    <lineage>
        <taxon>Bacteria</taxon>
        <taxon>Pseudomonadati</taxon>
        <taxon>Pseudomonadota</taxon>
        <taxon>Betaproteobacteria</taxon>
        <taxon>Burkholderiales</taxon>
        <taxon>Burkholderiaceae</taxon>
        <taxon>Paraburkholderia</taxon>
    </lineage>
</organism>